<name>A0A1L8CJR2_9PROT</name>
<accession>A0A1L8CJR2</accession>
<protein>
    <recommendedName>
        <fullName evidence="3">CopG family transcriptional regulator</fullName>
    </recommendedName>
</protein>
<dbReference type="SUPFAM" id="SSF47598">
    <property type="entry name" value="Ribbon-helix-helix"/>
    <property type="match status" value="1"/>
</dbReference>
<dbReference type="GO" id="GO:0006355">
    <property type="term" value="P:regulation of DNA-templated transcription"/>
    <property type="evidence" value="ECO:0007669"/>
    <property type="project" value="InterPro"/>
</dbReference>
<dbReference type="STRING" id="1921010.MMIC_P0060"/>
<dbReference type="Proteomes" id="UP000231632">
    <property type="component" value="Unassembled WGS sequence"/>
</dbReference>
<dbReference type="RefSeq" id="WP_072658331.1">
    <property type="nucleotide sequence ID" value="NZ_BDFD01000001.1"/>
</dbReference>
<evidence type="ECO:0000313" key="2">
    <source>
        <dbReference type="Proteomes" id="UP000231632"/>
    </source>
</evidence>
<dbReference type="InterPro" id="IPR010985">
    <property type="entry name" value="Ribbon_hlx_hlx"/>
</dbReference>
<gene>
    <name evidence="1" type="ORF">MMIC_P0060</name>
</gene>
<reference evidence="1 2" key="1">
    <citation type="journal article" date="2017" name="Arch. Microbiol.">
        <title>Mariprofundus micogutta sp. nov., a novel iron-oxidizing zetaproteobacterium isolated from a deep-sea hydrothermal field at the Bayonnaise knoll of the Izu-Ogasawara arc, and a description of Mariprofundales ord. nov. and Zetaproteobacteria classis nov.</title>
        <authorList>
            <person name="Makita H."/>
            <person name="Tanaka E."/>
            <person name="Mitsunobu S."/>
            <person name="Miyazaki M."/>
            <person name="Nunoura T."/>
            <person name="Uematsu K."/>
            <person name="Takaki Y."/>
            <person name="Nishi S."/>
            <person name="Shimamura S."/>
            <person name="Takai K."/>
        </authorList>
    </citation>
    <scope>NUCLEOTIDE SEQUENCE [LARGE SCALE GENOMIC DNA]</scope>
    <source>
        <strain evidence="1 2">ET2</strain>
    </source>
</reference>
<dbReference type="EMBL" id="BDFD01000001">
    <property type="protein sequence ID" value="GAV19131.1"/>
    <property type="molecule type" value="Genomic_DNA"/>
</dbReference>
<sequence length="78" mass="8729">MDKSKAKQASIYFDENIHKALRLKAAGTNRSISDIVNEAVKGLLAEDQKNLEAFEAQDYEPVVSYEDLLNDLKSEGKI</sequence>
<proteinExistence type="predicted"/>
<organism evidence="1 2">
    <name type="scientific">Mariprofundus micogutta</name>
    <dbReference type="NCBI Taxonomy" id="1921010"/>
    <lineage>
        <taxon>Bacteria</taxon>
        <taxon>Pseudomonadati</taxon>
        <taxon>Pseudomonadota</taxon>
        <taxon>Candidatius Mariprofundia</taxon>
        <taxon>Mariprofundales</taxon>
        <taxon>Mariprofundaceae</taxon>
        <taxon>Mariprofundus</taxon>
    </lineage>
</organism>
<evidence type="ECO:0008006" key="3">
    <source>
        <dbReference type="Google" id="ProtNLM"/>
    </source>
</evidence>
<comment type="caution">
    <text evidence="1">The sequence shown here is derived from an EMBL/GenBank/DDBJ whole genome shotgun (WGS) entry which is preliminary data.</text>
</comment>
<dbReference type="InterPro" id="IPR013321">
    <property type="entry name" value="Arc_rbn_hlx_hlx"/>
</dbReference>
<dbReference type="Gene3D" id="1.10.1220.10">
    <property type="entry name" value="Met repressor-like"/>
    <property type="match status" value="1"/>
</dbReference>
<evidence type="ECO:0000313" key="1">
    <source>
        <dbReference type="EMBL" id="GAV19131.1"/>
    </source>
</evidence>
<dbReference type="AlphaFoldDB" id="A0A1L8CJR2"/>
<dbReference type="OrthoDB" id="573821at2"/>
<keyword evidence="2" id="KW-1185">Reference proteome</keyword>